<gene>
    <name evidence="1" type="ORF">SAMN05421762_3847</name>
</gene>
<keyword evidence="2" id="KW-1185">Reference proteome</keyword>
<evidence type="ECO:0000313" key="1">
    <source>
        <dbReference type="EMBL" id="SFD27460.1"/>
    </source>
</evidence>
<dbReference type="AlphaFoldDB" id="A0A1I1RAN9"/>
<organism evidence="1 2">
    <name type="scientific">Pseudooceanicola nitratireducens</name>
    <dbReference type="NCBI Taxonomy" id="517719"/>
    <lineage>
        <taxon>Bacteria</taxon>
        <taxon>Pseudomonadati</taxon>
        <taxon>Pseudomonadota</taxon>
        <taxon>Alphaproteobacteria</taxon>
        <taxon>Rhodobacterales</taxon>
        <taxon>Paracoccaceae</taxon>
        <taxon>Pseudooceanicola</taxon>
    </lineage>
</organism>
<dbReference type="EMBL" id="FOLX01000008">
    <property type="protein sequence ID" value="SFD27460.1"/>
    <property type="molecule type" value="Genomic_DNA"/>
</dbReference>
<keyword evidence="1" id="KW-0808">Transferase</keyword>
<proteinExistence type="predicted"/>
<dbReference type="STRING" id="517719.SAMN05421762_3847"/>
<reference evidence="1 2" key="1">
    <citation type="submission" date="2016-10" db="EMBL/GenBank/DDBJ databases">
        <authorList>
            <person name="de Groot N.N."/>
        </authorList>
    </citation>
    <scope>NUCLEOTIDE SEQUENCE [LARGE SCALE GENOMIC DNA]</scope>
    <source>
        <strain evidence="1 2">DSM 29619</strain>
    </source>
</reference>
<protein>
    <submittedName>
        <fullName evidence="1">Glycosyl transferases group 1</fullName>
    </submittedName>
</protein>
<dbReference type="SUPFAM" id="SSF53756">
    <property type="entry name" value="UDP-Glycosyltransferase/glycogen phosphorylase"/>
    <property type="match status" value="1"/>
</dbReference>
<accession>A0A1I1RAN9</accession>
<dbReference type="Proteomes" id="UP000231644">
    <property type="component" value="Unassembled WGS sequence"/>
</dbReference>
<dbReference type="GO" id="GO:0016740">
    <property type="term" value="F:transferase activity"/>
    <property type="evidence" value="ECO:0007669"/>
    <property type="project" value="UniProtKB-KW"/>
</dbReference>
<sequence length="384" mass="44364">MQLVDFMDAFLSRFVFRRGLSTAVQSYLARPFSRRTSEQHRLLIYYNPAEISFVQVYPFIAWRRALAQAYGTQIRAVPVDRFLNQECAIHRQADTILVGPWFTTSPDLLSERLAHMREVNPKAVIGFLDSYAANDLRLAKAVDPYIDWYLKKSFFKEREQHLVAFRGDTNLTQYYGDLYGISAEPVDWQVPSSILAKLRLSPNFLTAPQFLGHFPKGQVPEQAGRALDMQTRLGKKGTPWYSAMREDALQRTNALPGVTRSSAERVNYKVYMDEMRRSRLCFSPFGYGELCWRDIEAFQTGAVLIKPDMDHLDTLPDLYVPEETYLPVKWDFSDLEDVVQRALADDDLRQRLAINAYERCADYLSGTSFISDMSFLFEPRPHQI</sequence>
<evidence type="ECO:0000313" key="2">
    <source>
        <dbReference type="Proteomes" id="UP000231644"/>
    </source>
</evidence>
<name>A0A1I1RAN9_9RHOB</name>